<sequence length="559" mass="61165">MPPRSEPATYDLTDADLDILEDYRDRYKVAKRHQRKPILDESVTIIKKLEESEPVMTKVWLGVSQEVPKSINDLIGFFMRNWTPKSVLEYLMHEEIKEKQVEKWQEKEDPEGSFKYYQAAVSDLMKGLDVVTKQDHEKLAIEWNTLRPPPAVQQRAAEKRAMPSVIKFLRLMREKLGVYAQSGKKSGVPWGQLAVQPDLWIDPKWFLADRVFKDPSKMHQDDSYAVLVKLSDVTQNGIFRFLRLSRTVTDALKVDPVMMAIDANAITSGKSRGKGKASSKRKGKSGNTEGKLGHSGKRPQSPVDESAGEASSTDELDNNSGVDVDGQVGRHRPYISPYGCTEKDKGTGIPTAFTGNATPGPAVRFPASGEDAVGPAAATRVSTLPRNLFVGNAGTSPESTHPLGGDASVTLQVTNIASSSGEAGQAGVSTASAGKASAEHDGQRPHPGDASNLSEVRRAGNEQPLTDVHDERVNPATPPAKPGKKRWLVPVVEISSLGRVRPPRKKRKVDTTSVPIEPPKTPIGPPEMPRRSARQPVKGEKTSWQSGKAAWTPNGQSRY</sequence>
<reference evidence="3" key="1">
    <citation type="journal article" date="2014" name="Proc. Natl. Acad. Sci. U.S.A.">
        <title>Extensive sampling of basidiomycete genomes demonstrates inadequacy of the white-rot/brown-rot paradigm for wood decay fungi.</title>
        <authorList>
            <person name="Riley R."/>
            <person name="Salamov A.A."/>
            <person name="Brown D.W."/>
            <person name="Nagy L.G."/>
            <person name="Floudas D."/>
            <person name="Held B.W."/>
            <person name="Levasseur A."/>
            <person name="Lombard V."/>
            <person name="Morin E."/>
            <person name="Otillar R."/>
            <person name="Lindquist E.A."/>
            <person name="Sun H."/>
            <person name="LaButti K.M."/>
            <person name="Schmutz J."/>
            <person name="Jabbour D."/>
            <person name="Luo H."/>
            <person name="Baker S.E."/>
            <person name="Pisabarro A.G."/>
            <person name="Walton J.D."/>
            <person name="Blanchette R.A."/>
            <person name="Henrissat B."/>
            <person name="Martin F."/>
            <person name="Cullen D."/>
            <person name="Hibbett D.S."/>
            <person name="Grigoriev I.V."/>
        </authorList>
    </citation>
    <scope>NUCLEOTIDE SEQUENCE [LARGE SCALE GENOMIC DNA]</scope>
    <source>
        <strain evidence="3">MUCL 33604</strain>
    </source>
</reference>
<feature type="compositionally biased region" description="Polar residues" evidence="1">
    <location>
        <begin position="420"/>
        <end position="432"/>
    </location>
</feature>
<dbReference type="AlphaFoldDB" id="A0A067PBG0"/>
<feature type="compositionally biased region" description="Basic and acidic residues" evidence="1">
    <location>
        <begin position="437"/>
        <end position="447"/>
    </location>
</feature>
<feature type="compositionally biased region" description="Pro residues" evidence="1">
    <location>
        <begin position="516"/>
        <end position="527"/>
    </location>
</feature>
<feature type="compositionally biased region" description="Basic residues" evidence="1">
    <location>
        <begin position="271"/>
        <end position="284"/>
    </location>
</feature>
<organism evidence="2 3">
    <name type="scientific">Jaapia argillacea MUCL 33604</name>
    <dbReference type="NCBI Taxonomy" id="933084"/>
    <lineage>
        <taxon>Eukaryota</taxon>
        <taxon>Fungi</taxon>
        <taxon>Dikarya</taxon>
        <taxon>Basidiomycota</taxon>
        <taxon>Agaricomycotina</taxon>
        <taxon>Agaricomycetes</taxon>
        <taxon>Agaricomycetidae</taxon>
        <taxon>Jaapiales</taxon>
        <taxon>Jaapiaceae</taxon>
        <taxon>Jaapia</taxon>
    </lineage>
</organism>
<accession>A0A067PBG0</accession>
<dbReference type="Proteomes" id="UP000027265">
    <property type="component" value="Unassembled WGS sequence"/>
</dbReference>
<evidence type="ECO:0000313" key="3">
    <source>
        <dbReference type="Proteomes" id="UP000027265"/>
    </source>
</evidence>
<name>A0A067PBG0_9AGAM</name>
<gene>
    <name evidence="2" type="ORF">JAAARDRAFT_198519</name>
</gene>
<dbReference type="EMBL" id="KL197742">
    <property type="protein sequence ID" value="KDQ52094.1"/>
    <property type="molecule type" value="Genomic_DNA"/>
</dbReference>
<keyword evidence="3" id="KW-1185">Reference proteome</keyword>
<dbReference type="InParanoid" id="A0A067PBG0"/>
<protein>
    <submittedName>
        <fullName evidence="2">Uncharacterized protein</fullName>
    </submittedName>
</protein>
<evidence type="ECO:0000256" key="1">
    <source>
        <dbReference type="SAM" id="MobiDB-lite"/>
    </source>
</evidence>
<feature type="region of interest" description="Disordered" evidence="1">
    <location>
        <begin position="420"/>
        <end position="559"/>
    </location>
</feature>
<dbReference type="HOGENOM" id="CLU_466959_0_0_1"/>
<feature type="region of interest" description="Disordered" evidence="1">
    <location>
        <begin position="268"/>
        <end position="371"/>
    </location>
</feature>
<evidence type="ECO:0000313" key="2">
    <source>
        <dbReference type="EMBL" id="KDQ52094.1"/>
    </source>
</evidence>
<proteinExistence type="predicted"/>